<evidence type="ECO:0000313" key="3">
    <source>
        <dbReference type="Proteomes" id="UP001347796"/>
    </source>
</evidence>
<name>A0AAN8JRS8_PATCE</name>
<evidence type="ECO:0000313" key="2">
    <source>
        <dbReference type="EMBL" id="KAK6179914.1"/>
    </source>
</evidence>
<protein>
    <submittedName>
        <fullName evidence="2">Uncharacterized protein</fullName>
    </submittedName>
</protein>
<proteinExistence type="predicted"/>
<comment type="caution">
    <text evidence="2">The sequence shown here is derived from an EMBL/GenBank/DDBJ whole genome shotgun (WGS) entry which is preliminary data.</text>
</comment>
<feature type="compositionally biased region" description="Polar residues" evidence="1">
    <location>
        <begin position="31"/>
        <end position="51"/>
    </location>
</feature>
<keyword evidence="3" id="KW-1185">Reference proteome</keyword>
<feature type="region of interest" description="Disordered" evidence="1">
    <location>
        <begin position="1"/>
        <end position="51"/>
    </location>
</feature>
<dbReference type="EMBL" id="JAZGQO010000008">
    <property type="protein sequence ID" value="KAK6179914.1"/>
    <property type="molecule type" value="Genomic_DNA"/>
</dbReference>
<dbReference type="AlphaFoldDB" id="A0AAN8JRS8"/>
<dbReference type="Proteomes" id="UP001347796">
    <property type="component" value="Unassembled WGS sequence"/>
</dbReference>
<organism evidence="2 3">
    <name type="scientific">Patella caerulea</name>
    <name type="common">Rayed Mediterranean limpet</name>
    <dbReference type="NCBI Taxonomy" id="87958"/>
    <lineage>
        <taxon>Eukaryota</taxon>
        <taxon>Metazoa</taxon>
        <taxon>Spiralia</taxon>
        <taxon>Lophotrochozoa</taxon>
        <taxon>Mollusca</taxon>
        <taxon>Gastropoda</taxon>
        <taxon>Patellogastropoda</taxon>
        <taxon>Patelloidea</taxon>
        <taxon>Patellidae</taxon>
        <taxon>Patella</taxon>
    </lineage>
</organism>
<evidence type="ECO:0000256" key="1">
    <source>
        <dbReference type="SAM" id="MobiDB-lite"/>
    </source>
</evidence>
<sequence length="132" mass="14794">MGLETENKEIVKTNMNGDKEDTSKNTHETQSDTNNTESNQVPIPTIEFQTPPQMPVLQHPVHVRTAHDRPVSAHQHRMTISGQLLRAMGDQYQCHTCGRVLRTIGDELSGMYAIRRAASSNDLPNYDQNPAT</sequence>
<reference evidence="2 3" key="1">
    <citation type="submission" date="2024-01" db="EMBL/GenBank/DDBJ databases">
        <title>The genome of the rayed Mediterranean limpet Patella caerulea (Linnaeus, 1758).</title>
        <authorList>
            <person name="Anh-Thu Weber A."/>
            <person name="Halstead-Nussloch G."/>
        </authorList>
    </citation>
    <scope>NUCLEOTIDE SEQUENCE [LARGE SCALE GENOMIC DNA]</scope>
    <source>
        <strain evidence="2">AATW-2023a</strain>
        <tissue evidence="2">Whole specimen</tissue>
    </source>
</reference>
<gene>
    <name evidence="2" type="ORF">SNE40_012163</name>
</gene>
<accession>A0AAN8JRS8</accession>
<feature type="compositionally biased region" description="Basic and acidic residues" evidence="1">
    <location>
        <begin position="1"/>
        <end position="30"/>
    </location>
</feature>